<dbReference type="Proteomes" id="UP000076502">
    <property type="component" value="Unassembled WGS sequence"/>
</dbReference>
<sequence length="63" mass="7346">MKHINVYQVAEPRRRDDYVTASGSPCGREDSEWENPRSVRSAIYKYSYAQRIYDLQSPPPPTL</sequence>
<reference evidence="1 2" key="1">
    <citation type="submission" date="2015-07" db="EMBL/GenBank/DDBJ databases">
        <title>The genome of Dufourea novaeangliae.</title>
        <authorList>
            <person name="Pan H."/>
            <person name="Kapheim K."/>
        </authorList>
    </citation>
    <scope>NUCLEOTIDE SEQUENCE [LARGE SCALE GENOMIC DNA]</scope>
    <source>
        <strain evidence="1">0120121106</strain>
        <tissue evidence="1">Whole body</tissue>
    </source>
</reference>
<protein>
    <submittedName>
        <fullName evidence="1">Uncharacterized protein</fullName>
    </submittedName>
</protein>
<evidence type="ECO:0000313" key="2">
    <source>
        <dbReference type="Proteomes" id="UP000076502"/>
    </source>
</evidence>
<gene>
    <name evidence="1" type="ORF">WN55_06626</name>
</gene>
<dbReference type="AlphaFoldDB" id="A0A154PQK4"/>
<accession>A0A154PQK4</accession>
<proteinExistence type="predicted"/>
<dbReference type="EMBL" id="KQ435046">
    <property type="protein sequence ID" value="KZC14195.1"/>
    <property type="molecule type" value="Genomic_DNA"/>
</dbReference>
<organism evidence="1 2">
    <name type="scientific">Dufourea novaeangliae</name>
    <name type="common">Sweat bee</name>
    <dbReference type="NCBI Taxonomy" id="178035"/>
    <lineage>
        <taxon>Eukaryota</taxon>
        <taxon>Metazoa</taxon>
        <taxon>Ecdysozoa</taxon>
        <taxon>Arthropoda</taxon>
        <taxon>Hexapoda</taxon>
        <taxon>Insecta</taxon>
        <taxon>Pterygota</taxon>
        <taxon>Neoptera</taxon>
        <taxon>Endopterygota</taxon>
        <taxon>Hymenoptera</taxon>
        <taxon>Apocrita</taxon>
        <taxon>Aculeata</taxon>
        <taxon>Apoidea</taxon>
        <taxon>Anthophila</taxon>
        <taxon>Halictidae</taxon>
        <taxon>Rophitinae</taxon>
        <taxon>Dufourea</taxon>
    </lineage>
</organism>
<evidence type="ECO:0000313" key="1">
    <source>
        <dbReference type="EMBL" id="KZC14195.1"/>
    </source>
</evidence>
<name>A0A154PQK4_DUFNO</name>
<keyword evidence="2" id="KW-1185">Reference proteome</keyword>